<organism evidence="1">
    <name type="scientific">Anguilla anguilla</name>
    <name type="common">European freshwater eel</name>
    <name type="synonym">Muraena anguilla</name>
    <dbReference type="NCBI Taxonomy" id="7936"/>
    <lineage>
        <taxon>Eukaryota</taxon>
        <taxon>Metazoa</taxon>
        <taxon>Chordata</taxon>
        <taxon>Craniata</taxon>
        <taxon>Vertebrata</taxon>
        <taxon>Euteleostomi</taxon>
        <taxon>Actinopterygii</taxon>
        <taxon>Neopterygii</taxon>
        <taxon>Teleostei</taxon>
        <taxon>Anguilliformes</taxon>
        <taxon>Anguillidae</taxon>
        <taxon>Anguilla</taxon>
    </lineage>
</organism>
<reference evidence="1" key="2">
    <citation type="journal article" date="2015" name="Fish Shellfish Immunol.">
        <title>Early steps in the European eel (Anguilla anguilla)-Vibrio vulnificus interaction in the gills: Role of the RtxA13 toxin.</title>
        <authorList>
            <person name="Callol A."/>
            <person name="Pajuelo D."/>
            <person name="Ebbesson L."/>
            <person name="Teles M."/>
            <person name="MacKenzie S."/>
            <person name="Amaro C."/>
        </authorList>
    </citation>
    <scope>NUCLEOTIDE SEQUENCE</scope>
</reference>
<proteinExistence type="predicted"/>
<name>A0A0E9W4D3_ANGAN</name>
<protein>
    <submittedName>
        <fullName evidence="1">Uncharacterized protein</fullName>
    </submittedName>
</protein>
<dbReference type="EMBL" id="GBXM01024142">
    <property type="protein sequence ID" value="JAH84435.1"/>
    <property type="molecule type" value="Transcribed_RNA"/>
</dbReference>
<accession>A0A0E9W4D3</accession>
<evidence type="ECO:0000313" key="1">
    <source>
        <dbReference type="EMBL" id="JAH84435.1"/>
    </source>
</evidence>
<sequence length="15" mass="1682">MGIVIGRGLLYFSKQ</sequence>
<reference evidence="1" key="1">
    <citation type="submission" date="2014-11" db="EMBL/GenBank/DDBJ databases">
        <authorList>
            <person name="Amaro Gonzalez C."/>
        </authorList>
    </citation>
    <scope>NUCLEOTIDE SEQUENCE</scope>
</reference>